<gene>
    <name evidence="4" type="ORF">BA70_14295</name>
</gene>
<evidence type="ECO:0000256" key="2">
    <source>
        <dbReference type="ARBA" id="ARBA00006479"/>
    </source>
</evidence>
<reference evidence="4 5" key="1">
    <citation type="submission" date="2012-09" db="EMBL/GenBank/DDBJ databases">
        <title>Genome Sequence of Bacillus sp. DW5-4.</title>
        <authorList>
            <person name="Lai Q."/>
            <person name="Liu Y."/>
            <person name="Shao Z."/>
        </authorList>
    </citation>
    <scope>NUCLEOTIDE SEQUENCE [LARGE SCALE GENOMIC DNA]</scope>
    <source>
        <strain evidence="4 5">DW5-4</strain>
    </source>
</reference>
<dbReference type="CDD" id="cd24076">
    <property type="entry name" value="ASKHA_ATPase_ROK_BsXylR-like"/>
    <property type="match status" value="1"/>
</dbReference>
<keyword evidence="5" id="KW-1185">Reference proteome</keyword>
<dbReference type="SUPFAM" id="SSF53067">
    <property type="entry name" value="Actin-like ATPase domain"/>
    <property type="match status" value="1"/>
</dbReference>
<dbReference type="InterPro" id="IPR000600">
    <property type="entry name" value="ROK"/>
</dbReference>
<comment type="similarity">
    <text evidence="2">Belongs to the ROK (NagC/XylR) family.</text>
</comment>
<dbReference type="InterPro" id="IPR049874">
    <property type="entry name" value="ROK_cs"/>
</dbReference>
<dbReference type="InterPro" id="IPR036390">
    <property type="entry name" value="WH_DNA-bd_sf"/>
</dbReference>
<dbReference type="EMBL" id="JOTP01000004">
    <property type="protein sequence ID" value="KEP27491.1"/>
    <property type="molecule type" value="Genomic_DNA"/>
</dbReference>
<dbReference type="Gene3D" id="1.10.10.10">
    <property type="entry name" value="Winged helix-like DNA-binding domain superfamily/Winged helix DNA-binding domain"/>
    <property type="match status" value="1"/>
</dbReference>
<protein>
    <submittedName>
        <fullName evidence="4">XylR family transcriptional regulator</fullName>
    </submittedName>
</protein>
<dbReference type="PANTHER" id="PTHR18964">
    <property type="entry name" value="ROK (REPRESSOR, ORF, KINASE) FAMILY"/>
    <property type="match status" value="1"/>
</dbReference>
<dbReference type="InterPro" id="IPR043129">
    <property type="entry name" value="ATPase_NBD"/>
</dbReference>
<dbReference type="Proteomes" id="UP000028091">
    <property type="component" value="Unassembled WGS sequence"/>
</dbReference>
<evidence type="ECO:0000256" key="3">
    <source>
        <dbReference type="ARBA" id="ARBA00022629"/>
    </source>
</evidence>
<sequence>MDIADQNFVKKINQKLLLKEILQHAPISRAKLSERTGLNKSTVSSQVSTLMKEHLVYELGQGESSGGRRPVLLMFNKRAGYSIGIDVGVDYVNGILTDLEGSILLEEQLKLPSSSPGVTTRILIELIQQLISQIPSSPYGLIGIGLCIPGLVDADEQIVFTPHSKWKNVDLKTTLQDTFQVPVFIENEANAGAYGEKIFGAAKHYEHLIYASIGTGIGIGIIINHHLYRGAYGFSGEMGHMTIDFNGPTCSCGNRGCWELYASEKALFQSLQTKDQHVSYQDIEQLAKLNDMKTLNALRNFGFYLGVGLTNVLHTFNPKAVVLRNKVIESQPTVLSVIQDEVSSRMNAQFSSRVELLPSSLGHNAPALGMTSLVTEAFLHDATLSQ</sequence>
<evidence type="ECO:0000313" key="4">
    <source>
        <dbReference type="EMBL" id="KEP27491.1"/>
    </source>
</evidence>
<proteinExistence type="inferred from homology"/>
<dbReference type="OrthoDB" id="9796533at2"/>
<evidence type="ECO:0000256" key="1">
    <source>
        <dbReference type="ARBA" id="ARBA00002486"/>
    </source>
</evidence>
<organism evidence="4 5">
    <name type="scientific">Bacillus zhangzhouensis</name>
    <dbReference type="NCBI Taxonomy" id="1178540"/>
    <lineage>
        <taxon>Bacteria</taxon>
        <taxon>Bacillati</taxon>
        <taxon>Bacillota</taxon>
        <taxon>Bacilli</taxon>
        <taxon>Bacillales</taxon>
        <taxon>Bacillaceae</taxon>
        <taxon>Bacillus</taxon>
    </lineage>
</organism>
<dbReference type="RefSeq" id="WP_034319311.1">
    <property type="nucleotide sequence ID" value="NZ_JOTP01000004.1"/>
</dbReference>
<keyword evidence="3" id="KW-0119">Carbohydrate metabolism</keyword>
<name>A0A081LE15_9BACI</name>
<dbReference type="AlphaFoldDB" id="A0A081LE15"/>
<keyword evidence="3" id="KW-0859">Xylose metabolism</keyword>
<dbReference type="Pfam" id="PF13412">
    <property type="entry name" value="HTH_24"/>
    <property type="match status" value="1"/>
</dbReference>
<dbReference type="GO" id="GO:0042732">
    <property type="term" value="P:D-xylose metabolic process"/>
    <property type="evidence" value="ECO:0007669"/>
    <property type="project" value="UniProtKB-KW"/>
</dbReference>
<comment type="function">
    <text evidence="1">Transcriptional repressor of xylose-utilizing enzymes.</text>
</comment>
<comment type="caution">
    <text evidence="4">The sequence shown here is derived from an EMBL/GenBank/DDBJ whole genome shotgun (WGS) entry which is preliminary data.</text>
</comment>
<dbReference type="PROSITE" id="PS01125">
    <property type="entry name" value="ROK"/>
    <property type="match status" value="1"/>
</dbReference>
<dbReference type="PANTHER" id="PTHR18964:SF149">
    <property type="entry name" value="BIFUNCTIONAL UDP-N-ACETYLGLUCOSAMINE 2-EPIMERASE_N-ACETYLMANNOSAMINE KINASE"/>
    <property type="match status" value="1"/>
</dbReference>
<dbReference type="Pfam" id="PF00480">
    <property type="entry name" value="ROK"/>
    <property type="match status" value="1"/>
</dbReference>
<accession>A0A081LE15</accession>
<dbReference type="InterPro" id="IPR036388">
    <property type="entry name" value="WH-like_DNA-bd_sf"/>
</dbReference>
<dbReference type="Gene3D" id="3.30.420.40">
    <property type="match status" value="2"/>
</dbReference>
<evidence type="ECO:0000313" key="5">
    <source>
        <dbReference type="Proteomes" id="UP000028091"/>
    </source>
</evidence>
<dbReference type="SUPFAM" id="SSF46785">
    <property type="entry name" value="Winged helix' DNA-binding domain"/>
    <property type="match status" value="1"/>
</dbReference>
<dbReference type="eggNOG" id="COG1940">
    <property type="taxonomic scope" value="Bacteria"/>
</dbReference>